<proteinExistence type="predicted"/>
<accession>A0A1I7FZE2</accession>
<evidence type="ECO:0000313" key="2">
    <source>
        <dbReference type="Proteomes" id="UP000182491"/>
    </source>
</evidence>
<reference evidence="2" key="1">
    <citation type="submission" date="2016-10" db="EMBL/GenBank/DDBJ databases">
        <authorList>
            <person name="Varghese N."/>
        </authorList>
    </citation>
    <scope>NUCLEOTIDE SEQUENCE [LARGE SCALE GENOMIC DNA]</scope>
    <source>
        <strain evidence="2">DSM 18820</strain>
    </source>
</reference>
<keyword evidence="2" id="KW-1185">Reference proteome</keyword>
<dbReference type="InterPro" id="IPR007709">
    <property type="entry name" value="N-FG_amidohydro"/>
</dbReference>
<evidence type="ECO:0000313" key="1">
    <source>
        <dbReference type="EMBL" id="SFU41436.1"/>
    </source>
</evidence>
<dbReference type="Gene3D" id="3.40.630.40">
    <property type="entry name" value="Zn-dependent exopeptidases"/>
    <property type="match status" value="1"/>
</dbReference>
<dbReference type="Proteomes" id="UP000182491">
    <property type="component" value="Unassembled WGS sequence"/>
</dbReference>
<dbReference type="AlphaFoldDB" id="A0A1I7FZE2"/>
<keyword evidence="1" id="KW-0378">Hydrolase</keyword>
<dbReference type="Pfam" id="PF05013">
    <property type="entry name" value="FGase"/>
    <property type="match status" value="1"/>
</dbReference>
<name>A0A1I7FZE2_9BACT</name>
<dbReference type="SUPFAM" id="SSF53187">
    <property type="entry name" value="Zn-dependent exopeptidases"/>
    <property type="match status" value="1"/>
</dbReference>
<dbReference type="STRING" id="388950.GCA_001611675_03716"/>
<protein>
    <submittedName>
        <fullName evidence="1">Predicted N-formylglutamate amidohydrolase</fullName>
    </submittedName>
</protein>
<dbReference type="EMBL" id="FPCA01000001">
    <property type="protein sequence ID" value="SFU41436.1"/>
    <property type="molecule type" value="Genomic_DNA"/>
</dbReference>
<organism evidence="1 2">
    <name type="scientific">Pontibacter akesuensis</name>
    <dbReference type="NCBI Taxonomy" id="388950"/>
    <lineage>
        <taxon>Bacteria</taxon>
        <taxon>Pseudomonadati</taxon>
        <taxon>Bacteroidota</taxon>
        <taxon>Cytophagia</taxon>
        <taxon>Cytophagales</taxon>
        <taxon>Hymenobacteraceae</taxon>
        <taxon>Pontibacter</taxon>
    </lineage>
</organism>
<sequence length="256" mass="29913">MPAAREDVYTRYNMLRLLLTCEHGGNDIPQAYVALFEGKEELLQSHRGYDLGALELFHTISSLADKCFSSTTSRLLVELNRSINHKDLFSETTAPLPEPEKQQILKQYYKPYRGQVEEMVHDFVQAGRRVLHIAVHTFTPELDGEVRDADIGLLYDPKKEAAHEFCRSWKKLLLVHDSSLLVRFNYPYLGIADGFPTYLRRKFSEEQYIGIELEVNQKFVTSERHRWPDVQQALKLSLHELLRQRRLYETQAEEED</sequence>
<dbReference type="GO" id="GO:0016787">
    <property type="term" value="F:hydrolase activity"/>
    <property type="evidence" value="ECO:0007669"/>
    <property type="project" value="UniProtKB-KW"/>
</dbReference>
<gene>
    <name evidence="1" type="ORF">SAMN04487941_0581</name>
</gene>